<organism evidence="2">
    <name type="scientific">marine metagenome</name>
    <dbReference type="NCBI Taxonomy" id="408172"/>
    <lineage>
        <taxon>unclassified sequences</taxon>
        <taxon>metagenomes</taxon>
        <taxon>ecological metagenomes</taxon>
    </lineage>
</organism>
<evidence type="ECO:0000313" key="2">
    <source>
        <dbReference type="EMBL" id="SVC80451.1"/>
    </source>
</evidence>
<name>A0A382Q890_9ZZZZ</name>
<feature type="non-terminal residue" evidence="2">
    <location>
        <position position="192"/>
    </location>
</feature>
<gene>
    <name evidence="2" type="ORF">METZ01_LOCUS333305</name>
</gene>
<evidence type="ECO:0008006" key="3">
    <source>
        <dbReference type="Google" id="ProtNLM"/>
    </source>
</evidence>
<dbReference type="InterPro" id="IPR013211">
    <property type="entry name" value="LVIVD"/>
</dbReference>
<dbReference type="InterPro" id="IPR011044">
    <property type="entry name" value="Quino_amine_DH_bsu"/>
</dbReference>
<feature type="transmembrane region" description="Helical" evidence="1">
    <location>
        <begin position="6"/>
        <end position="26"/>
    </location>
</feature>
<dbReference type="SUPFAM" id="SSF50969">
    <property type="entry name" value="YVTN repeat-like/Quinoprotein amine dehydrogenase"/>
    <property type="match status" value="1"/>
</dbReference>
<proteinExistence type="predicted"/>
<keyword evidence="1" id="KW-1133">Transmembrane helix</keyword>
<dbReference type="Pfam" id="PF08309">
    <property type="entry name" value="LVIVD"/>
    <property type="match status" value="3"/>
</dbReference>
<protein>
    <recommendedName>
        <fullName evidence="3">LVIVD repeat protein</fullName>
    </recommendedName>
</protein>
<evidence type="ECO:0000256" key="1">
    <source>
        <dbReference type="SAM" id="Phobius"/>
    </source>
</evidence>
<dbReference type="AlphaFoldDB" id="A0A382Q890"/>
<dbReference type="EMBL" id="UINC01111898">
    <property type="protein sequence ID" value="SVC80451.1"/>
    <property type="molecule type" value="Genomic_DNA"/>
</dbReference>
<keyword evidence="1" id="KW-0472">Membrane</keyword>
<keyword evidence="1" id="KW-0812">Transmembrane</keyword>
<accession>A0A382Q890</accession>
<sequence length="192" mass="20521">MASHIYIYFLSFIIFTTVGFPLNLTLTDYHNPQANHFLDAEIVGDILIASAMVQGIEFYNISDPGQLNHLTNFNLGSGGGGGGTKANCVRAQGDYAYFTSSNGLYVVNISNPSNPQSLGAISGTSNLNLENLDLYGDILAVAAHESGVKLFDISNPSSPVISANISANNAWTVVLSEGHLYIADEDKILIFN</sequence>
<reference evidence="2" key="1">
    <citation type="submission" date="2018-05" db="EMBL/GenBank/DDBJ databases">
        <authorList>
            <person name="Lanie J.A."/>
            <person name="Ng W.-L."/>
            <person name="Kazmierczak K.M."/>
            <person name="Andrzejewski T.M."/>
            <person name="Davidsen T.M."/>
            <person name="Wayne K.J."/>
            <person name="Tettelin H."/>
            <person name="Glass J.I."/>
            <person name="Rusch D."/>
            <person name="Podicherti R."/>
            <person name="Tsui H.-C.T."/>
            <person name="Winkler M.E."/>
        </authorList>
    </citation>
    <scope>NUCLEOTIDE SEQUENCE</scope>
</reference>